<feature type="chain" id="PRO_5032625111" description="ATP-binding protein" evidence="1">
    <location>
        <begin position="31"/>
        <end position="285"/>
    </location>
</feature>
<keyword evidence="3" id="KW-1185">Reference proteome</keyword>
<dbReference type="RefSeq" id="WP_183397518.1">
    <property type="nucleotide sequence ID" value="NZ_JACIDS010000001.1"/>
</dbReference>
<feature type="signal peptide" evidence="1">
    <location>
        <begin position="1"/>
        <end position="30"/>
    </location>
</feature>
<keyword evidence="1" id="KW-0732">Signal</keyword>
<sequence length="285" mass="31215">MNQSVVTVARRLAGPALLTLALALPLPAFAGVPMIAHRAVYDLTLDMDNSSDKVSDAEGRMVYDFAGSACEGFTTRLRFVTRVSDEDGNARLTDVATTTFEDTDGKTFDFSTKSFVDGTLSEDTSGTAKRVNDKVEVKVAKPSTRRFEIARSFQFPNQHLQTIIEAALRGDHFMQIDLFDGSDKGEKAYETSVVIGKLDSGDDEFGDAVVAKSAGIDTVRHWPVTISYFDGPANGEQSPTYELSFILYENGITRRLRLDYGDFALTGKMVKLDITPVKVGGKHCR</sequence>
<evidence type="ECO:0000313" key="2">
    <source>
        <dbReference type="EMBL" id="MBB3929906.1"/>
    </source>
</evidence>
<gene>
    <name evidence="2" type="ORF">GGR25_000925</name>
</gene>
<name>A0A840ANB1_9HYPH</name>
<dbReference type="InterPro" id="IPR015000">
    <property type="entry name" value="EipB-like"/>
</dbReference>
<accession>A0A840ANB1</accession>
<evidence type="ECO:0008006" key="4">
    <source>
        <dbReference type="Google" id="ProtNLM"/>
    </source>
</evidence>
<reference evidence="2 3" key="1">
    <citation type="submission" date="2020-08" db="EMBL/GenBank/DDBJ databases">
        <title>Genomic Encyclopedia of Type Strains, Phase IV (KMG-IV): sequencing the most valuable type-strain genomes for metagenomic binning, comparative biology and taxonomic classification.</title>
        <authorList>
            <person name="Goeker M."/>
        </authorList>
    </citation>
    <scope>NUCLEOTIDE SEQUENCE [LARGE SCALE GENOMIC DNA]</scope>
    <source>
        <strain evidence="2 3">DSM 25966</strain>
    </source>
</reference>
<evidence type="ECO:0000256" key="1">
    <source>
        <dbReference type="SAM" id="SignalP"/>
    </source>
</evidence>
<evidence type="ECO:0000313" key="3">
    <source>
        <dbReference type="Proteomes" id="UP000553963"/>
    </source>
</evidence>
<dbReference type="Proteomes" id="UP000553963">
    <property type="component" value="Unassembled WGS sequence"/>
</dbReference>
<comment type="caution">
    <text evidence="2">The sequence shown here is derived from an EMBL/GenBank/DDBJ whole genome shotgun (WGS) entry which is preliminary data.</text>
</comment>
<protein>
    <recommendedName>
        <fullName evidence="4">ATP-binding protein</fullName>
    </recommendedName>
</protein>
<dbReference type="Pfam" id="PF08904">
    <property type="entry name" value="EipB_like"/>
    <property type="match status" value="1"/>
</dbReference>
<proteinExistence type="predicted"/>
<organism evidence="2 3">
    <name type="scientific">Kaistia hirudinis</name>
    <dbReference type="NCBI Taxonomy" id="1293440"/>
    <lineage>
        <taxon>Bacteria</taxon>
        <taxon>Pseudomonadati</taxon>
        <taxon>Pseudomonadota</taxon>
        <taxon>Alphaproteobacteria</taxon>
        <taxon>Hyphomicrobiales</taxon>
        <taxon>Kaistiaceae</taxon>
        <taxon>Kaistia</taxon>
    </lineage>
</organism>
<dbReference type="EMBL" id="JACIDS010000001">
    <property type="protein sequence ID" value="MBB3929906.1"/>
    <property type="molecule type" value="Genomic_DNA"/>
</dbReference>
<dbReference type="AlphaFoldDB" id="A0A840ANB1"/>